<dbReference type="Proteomes" id="UP000323506">
    <property type="component" value="Chromosome A06"/>
</dbReference>
<protein>
    <recommendedName>
        <fullName evidence="11">Seipin</fullName>
    </recommendedName>
</protein>
<keyword evidence="10" id="KW-1185">Reference proteome</keyword>
<evidence type="ECO:0000256" key="4">
    <source>
        <dbReference type="ARBA" id="ARBA00022989"/>
    </source>
</evidence>
<organism evidence="9 10">
    <name type="scientific">Gossypium darwinii</name>
    <name type="common">Darwin's cotton</name>
    <name type="synonym">Gossypium barbadense var. darwinii</name>
    <dbReference type="NCBI Taxonomy" id="34276"/>
    <lineage>
        <taxon>Eukaryota</taxon>
        <taxon>Viridiplantae</taxon>
        <taxon>Streptophyta</taxon>
        <taxon>Embryophyta</taxon>
        <taxon>Tracheophyta</taxon>
        <taxon>Spermatophyta</taxon>
        <taxon>Magnoliopsida</taxon>
        <taxon>eudicotyledons</taxon>
        <taxon>Gunneridae</taxon>
        <taxon>Pentapetalae</taxon>
        <taxon>rosids</taxon>
        <taxon>malvids</taxon>
        <taxon>Malvales</taxon>
        <taxon>Malvaceae</taxon>
        <taxon>Malvoideae</taxon>
        <taxon>Gossypium</taxon>
    </lineage>
</organism>
<evidence type="ECO:0000313" key="9">
    <source>
        <dbReference type="EMBL" id="TYH14700.1"/>
    </source>
</evidence>
<proteinExistence type="predicted"/>
<keyword evidence="2 8" id="KW-0812">Transmembrane</keyword>
<evidence type="ECO:0000256" key="7">
    <source>
        <dbReference type="SAM" id="MobiDB-lite"/>
    </source>
</evidence>
<gene>
    <name evidence="9" type="ORF">ES288_A06G241500v1</name>
</gene>
<keyword evidence="6 8" id="KW-0472">Membrane</keyword>
<evidence type="ECO:0000256" key="1">
    <source>
        <dbReference type="ARBA" id="ARBA00004477"/>
    </source>
</evidence>
<dbReference type="Pfam" id="PF06775">
    <property type="entry name" value="Seipin"/>
    <property type="match status" value="1"/>
</dbReference>
<evidence type="ECO:0000256" key="8">
    <source>
        <dbReference type="SAM" id="Phobius"/>
    </source>
</evidence>
<evidence type="ECO:0000256" key="6">
    <source>
        <dbReference type="ARBA" id="ARBA00023136"/>
    </source>
</evidence>
<dbReference type="CDD" id="cd23995">
    <property type="entry name" value="Seipin_BSCL2_like"/>
    <property type="match status" value="1"/>
</dbReference>
<comment type="subcellular location">
    <subcellularLocation>
        <location evidence="1">Endoplasmic reticulum membrane</location>
        <topology evidence="1">Multi-pass membrane protein</topology>
    </subcellularLocation>
</comment>
<feature type="compositionally biased region" description="Polar residues" evidence="7">
    <location>
        <begin position="1"/>
        <end position="10"/>
    </location>
</feature>
<evidence type="ECO:0000256" key="5">
    <source>
        <dbReference type="ARBA" id="ARBA00023098"/>
    </source>
</evidence>
<feature type="compositionally biased region" description="Polar residues" evidence="7">
    <location>
        <begin position="18"/>
        <end position="51"/>
    </location>
</feature>
<evidence type="ECO:0000256" key="3">
    <source>
        <dbReference type="ARBA" id="ARBA00022824"/>
    </source>
</evidence>
<accession>A0A5D2GAE0</accession>
<dbReference type="PANTHER" id="PTHR21212:SF0">
    <property type="entry name" value="SEIPIN"/>
    <property type="match status" value="1"/>
</dbReference>
<dbReference type="GO" id="GO:0005789">
    <property type="term" value="C:endoplasmic reticulum membrane"/>
    <property type="evidence" value="ECO:0007669"/>
    <property type="project" value="UniProtKB-SubCell"/>
</dbReference>
<feature type="transmembrane region" description="Helical" evidence="8">
    <location>
        <begin position="139"/>
        <end position="158"/>
    </location>
</feature>
<evidence type="ECO:0000256" key="2">
    <source>
        <dbReference type="ARBA" id="ARBA00022692"/>
    </source>
</evidence>
<feature type="transmembrane region" description="Helical" evidence="8">
    <location>
        <begin position="192"/>
        <end position="221"/>
    </location>
</feature>
<feature type="transmembrane region" description="Helical" evidence="8">
    <location>
        <begin position="241"/>
        <end position="260"/>
    </location>
</feature>
<feature type="region of interest" description="Disordered" evidence="7">
    <location>
        <begin position="1"/>
        <end position="57"/>
    </location>
</feature>
<evidence type="ECO:0008006" key="11">
    <source>
        <dbReference type="Google" id="ProtNLM"/>
    </source>
</evidence>
<feature type="transmembrane region" description="Helical" evidence="8">
    <location>
        <begin position="414"/>
        <end position="438"/>
    </location>
</feature>
<sequence length="451" mass="50453">MESQNNNEIEQISDDIPSHNSVTVGESDPSTSALSSTLRNRLFSRQGTTSKEPAVDSLVKKTNSKTYKFCRDPKPSDAASSSSSEIIESTHLESTITAARAHNSPELTDPIRITWNLLFFTSRLVINPIYFLLKLIIRSITYPISILSYCIILIIDPFRPLKQIKAYLISKLIKLWFDSPCGRLIFKTWRGVLWVAYLGFVLCGLLFTSLVISWILMRYLVEKPLEIKETLNFDYTKGSPVAYVPIISCAAVGCGVRCTGKKMDLGKNLGSPIIPPFHDLQVTVSLTLPESDYNRNLGMFQVRTDFISIKGETLDSSSHSCMMRFKSLPIRLLLTLVKAVPLVTGFISEVQTLNVKLKDLNQGTEPTACLKVVLEQRPAHGSSSGIPDLYGASLVLESKLPFIKRIIWYWRKTLFIWVSIMSFVSELLFMSVCCRCVLVPGTRKTTGSTGK</sequence>
<dbReference type="GO" id="GO:0006629">
    <property type="term" value="P:lipid metabolic process"/>
    <property type="evidence" value="ECO:0007669"/>
    <property type="project" value="UniProtKB-KW"/>
</dbReference>
<feature type="transmembrane region" description="Helical" evidence="8">
    <location>
        <begin position="328"/>
        <end position="347"/>
    </location>
</feature>
<dbReference type="PANTHER" id="PTHR21212">
    <property type="entry name" value="BERNARDINELLI-SEIP CONGENITAL LIPODYSTROPHY 2 HOMOLOG BSCL2 PROTEIN"/>
    <property type="match status" value="1"/>
</dbReference>
<dbReference type="EMBL" id="CM017693">
    <property type="protein sequence ID" value="TYH14700.1"/>
    <property type="molecule type" value="Genomic_DNA"/>
</dbReference>
<keyword evidence="4 8" id="KW-1133">Transmembrane helix</keyword>
<reference evidence="9 10" key="1">
    <citation type="submission" date="2019-06" db="EMBL/GenBank/DDBJ databases">
        <title>WGS assembly of Gossypium darwinii.</title>
        <authorList>
            <person name="Chen Z.J."/>
            <person name="Sreedasyam A."/>
            <person name="Ando A."/>
            <person name="Song Q."/>
            <person name="De L."/>
            <person name="Hulse-Kemp A."/>
            <person name="Ding M."/>
            <person name="Ye W."/>
            <person name="Kirkbride R."/>
            <person name="Jenkins J."/>
            <person name="Plott C."/>
            <person name="Lovell J."/>
            <person name="Lin Y.-M."/>
            <person name="Vaughn R."/>
            <person name="Liu B."/>
            <person name="Li W."/>
            <person name="Simpson S."/>
            <person name="Scheffler B."/>
            <person name="Saski C."/>
            <person name="Grover C."/>
            <person name="Hu G."/>
            <person name="Conover J."/>
            <person name="Carlson J."/>
            <person name="Shu S."/>
            <person name="Boston L."/>
            <person name="Williams M."/>
            <person name="Peterson D."/>
            <person name="Mcgee K."/>
            <person name="Jones D."/>
            <person name="Wendel J."/>
            <person name="Stelly D."/>
            <person name="Grimwood J."/>
            <person name="Schmutz J."/>
        </authorList>
    </citation>
    <scope>NUCLEOTIDE SEQUENCE [LARGE SCALE GENOMIC DNA]</scope>
    <source>
        <strain evidence="9">1808015.09</strain>
    </source>
</reference>
<evidence type="ECO:0000313" key="10">
    <source>
        <dbReference type="Proteomes" id="UP000323506"/>
    </source>
</evidence>
<dbReference type="InterPro" id="IPR009617">
    <property type="entry name" value="Seipin"/>
</dbReference>
<dbReference type="GO" id="GO:0140042">
    <property type="term" value="P:lipid droplet formation"/>
    <property type="evidence" value="ECO:0007669"/>
    <property type="project" value="UniProtKB-ARBA"/>
</dbReference>
<dbReference type="AlphaFoldDB" id="A0A5D2GAE0"/>
<name>A0A5D2GAE0_GOSDA</name>
<keyword evidence="3" id="KW-0256">Endoplasmic reticulum</keyword>
<keyword evidence="5" id="KW-0443">Lipid metabolism</keyword>